<keyword evidence="1" id="KW-0472">Membrane</keyword>
<organism evidence="2">
    <name type="scientific">Leptynoptera sulfurea</name>
    <dbReference type="NCBI Taxonomy" id="1950150"/>
    <lineage>
        <taxon>Eukaryota</taxon>
        <taxon>Metazoa</taxon>
        <taxon>Ecdysozoa</taxon>
        <taxon>Arthropoda</taxon>
        <taxon>Hexapoda</taxon>
        <taxon>Insecta</taxon>
        <taxon>Pterygota</taxon>
        <taxon>Neoptera</taxon>
        <taxon>Paraneoptera</taxon>
        <taxon>Hemiptera</taxon>
        <taxon>Sternorrhyncha</taxon>
        <taxon>Psylloidea</taxon>
        <taxon>Triozidae</taxon>
        <taxon>Leptynoptera</taxon>
    </lineage>
</organism>
<feature type="transmembrane region" description="Helical" evidence="1">
    <location>
        <begin position="129"/>
        <end position="148"/>
    </location>
</feature>
<name>A0A344A2H9_9HEMI</name>
<protein>
    <submittedName>
        <fullName evidence="2">NADH dehydrogenase subunit 6</fullName>
    </submittedName>
</protein>
<evidence type="ECO:0000256" key="1">
    <source>
        <dbReference type="SAM" id="Phobius"/>
    </source>
</evidence>
<proteinExistence type="predicted"/>
<accession>A0A344A2H9</accession>
<keyword evidence="1" id="KW-0812">Transmembrane</keyword>
<feature type="transmembrane region" description="Helical" evidence="1">
    <location>
        <begin position="80"/>
        <end position="98"/>
    </location>
</feature>
<dbReference type="AlphaFoldDB" id="A0A344A2H9"/>
<keyword evidence="1" id="KW-1133">Transmembrane helix</keyword>
<feature type="transmembrane region" description="Helical" evidence="1">
    <location>
        <begin position="21"/>
        <end position="43"/>
    </location>
</feature>
<dbReference type="EMBL" id="MG989229">
    <property type="protein sequence ID" value="AWU48970.1"/>
    <property type="molecule type" value="Genomic_DNA"/>
</dbReference>
<geneLocation type="mitochondrion" evidence="2"/>
<evidence type="ECO:0000313" key="2">
    <source>
        <dbReference type="EMBL" id="AWU48970.1"/>
    </source>
</evidence>
<reference evidence="2" key="1">
    <citation type="submission" date="2018-02" db="EMBL/GenBank/DDBJ databases">
        <title>Resolving the psyllid tree of life: Phylogenomic analysis of the superfamily Psylloidea (Hemiptera).</title>
        <authorList>
            <person name="Percy D.M."/>
            <person name="Sveinsson S."/>
            <person name="Lemmon A.R."/>
            <person name="Lemmon E.M."/>
            <person name="Ouvrard D."/>
            <person name="Burckhardt D."/>
        </authorList>
    </citation>
    <scope>NUCLEOTIDE SEQUENCE</scope>
    <source>
        <strain evidence="2">DP1.ctg068_circ</strain>
    </source>
</reference>
<sequence length="159" mass="18987">MFKNTLMLMIFISNLMMFTKNPLYMTLILFIQIILSCFIIRLIIYSSWLSFTIFLIMVSGLMIIFLYITSLCSNNKFTKISLINIISTGPIYIMFNHLKEILMYQDNLNLKNNFMNSFIELYTHFNMKMSILMLFYLLIILLIMINFLNKTKGPMRKKY</sequence>
<gene>
    <name evidence="2" type="primary">nad6</name>
</gene>
<keyword evidence="2" id="KW-0496">Mitochondrion</keyword>
<feature type="transmembrane region" description="Helical" evidence="1">
    <location>
        <begin position="49"/>
        <end position="68"/>
    </location>
</feature>